<evidence type="ECO:0000313" key="1">
    <source>
        <dbReference type="EMBL" id="ADY00272.1"/>
    </source>
</evidence>
<dbReference type="KEGG" id="vmo:VMUT_0055"/>
<dbReference type="EMBL" id="CP002529">
    <property type="protein sequence ID" value="ADY00272.1"/>
    <property type="molecule type" value="Genomic_DNA"/>
</dbReference>
<dbReference type="GeneID" id="10287707"/>
<evidence type="ECO:0008006" key="3">
    <source>
        <dbReference type="Google" id="ProtNLM"/>
    </source>
</evidence>
<dbReference type="RefSeq" id="WP_013603436.1">
    <property type="nucleotide sequence ID" value="NC_015151.1"/>
</dbReference>
<protein>
    <recommendedName>
        <fullName evidence="3">Thioredoxin-like fold domain-containing protein</fullName>
    </recommendedName>
</protein>
<accession>F0QYZ1</accession>
<proteinExistence type="predicted"/>
<dbReference type="Proteomes" id="UP000007485">
    <property type="component" value="Chromosome"/>
</dbReference>
<dbReference type="OrthoDB" id="29008at2157"/>
<keyword evidence="2" id="KW-1185">Reference proteome</keyword>
<dbReference type="HOGENOM" id="CLU_2079557_0_0_2"/>
<name>F0QYZ1_VULM7</name>
<reference evidence="1 2" key="1">
    <citation type="journal article" date="2011" name="J. Bacteriol.">
        <title>Complete genome sequence of 'Vulcanisaeta moutnovskia' strain 768-28, a novel member of the hyperthermophilic crenarchaeal genus vulcanisaeta.</title>
        <authorList>
            <person name="Gumerov V.M."/>
            <person name="Mardanov A.V."/>
            <person name="Beletsky A.V."/>
            <person name="Prokofeva M.I."/>
            <person name="Bonch-Osmolovskaya E.A."/>
            <person name="Ravin N.V."/>
            <person name="Skryabin K.G."/>
        </authorList>
    </citation>
    <scope>NUCLEOTIDE SEQUENCE [LARGE SCALE GENOMIC DNA]</scope>
    <source>
        <strain evidence="1 2">768-28</strain>
    </source>
</reference>
<dbReference type="AlphaFoldDB" id="F0QYZ1"/>
<evidence type="ECO:0000313" key="2">
    <source>
        <dbReference type="Proteomes" id="UP000007485"/>
    </source>
</evidence>
<gene>
    <name evidence="1" type="ordered locus">VMUT_0055</name>
</gene>
<dbReference type="STRING" id="985053.VMUT_0055"/>
<dbReference type="eggNOG" id="arCOG03729">
    <property type="taxonomic scope" value="Archaea"/>
</dbReference>
<sequence>MIINIRLYMIEDRDDKYLEIIKEVIKEATNELRLGKNAIRFVTIKISRDYLDIIISMLLGGEGPAEFMPIINELREYNVFDLPALIINGRKIIEGRRLSPTEVRHIILRKISELLHE</sequence>
<organism evidence="1 2">
    <name type="scientific">Vulcanisaeta moutnovskia (strain 768-28)</name>
    <dbReference type="NCBI Taxonomy" id="985053"/>
    <lineage>
        <taxon>Archaea</taxon>
        <taxon>Thermoproteota</taxon>
        <taxon>Thermoprotei</taxon>
        <taxon>Thermoproteales</taxon>
        <taxon>Thermoproteaceae</taxon>
        <taxon>Vulcanisaeta</taxon>
    </lineage>
</organism>